<sequence>MFTKKKKLRIQISAPSNFEHRVHTDFDQNEQKYVGLPRQWQSLIEESAKRPKPLIDASCITTVEPRKVVYSAVSVSQVVIMRDYHHENVVEMYNSYLVGDELWVVMEFLEGGALTDIVTHTSRKHGAEATETGKSKPDSDGSDTSDQESSSLPAVATTAVAVSVFLLTTTACMLVKPRVRNCHCESNRRLSDQLGLMIDSPPVLLPSYEEAVYGNQGNLAPPTWGPTQLLFAEGQPDPAHQRLGSQSESLLGGSANHCPDTLPPPYEVIQSHSGSGRTQNEQRREEFSQFRVSQAIEKDV</sequence>
<dbReference type="EMBL" id="SCEB01215208">
    <property type="protein sequence ID" value="RXM30738.1"/>
    <property type="molecule type" value="Genomic_DNA"/>
</dbReference>
<protein>
    <recommendedName>
        <fullName evidence="1">non-specific serine/threonine protein kinase</fullName>
        <ecNumber evidence="1">2.7.11.1</ecNumber>
    </recommendedName>
</protein>
<evidence type="ECO:0000313" key="10">
    <source>
        <dbReference type="Proteomes" id="UP000289886"/>
    </source>
</evidence>
<dbReference type="SMART" id="SM00285">
    <property type="entry name" value="PBD"/>
    <property type="match status" value="1"/>
</dbReference>
<keyword evidence="10" id="KW-1185">Reference proteome</keyword>
<dbReference type="Gene3D" id="3.30.200.20">
    <property type="entry name" value="Phosphorylase Kinase, domain 1"/>
    <property type="match status" value="1"/>
</dbReference>
<feature type="region of interest" description="Disordered" evidence="7">
    <location>
        <begin position="255"/>
        <end position="300"/>
    </location>
</feature>
<dbReference type="Gene3D" id="3.90.810.10">
    <property type="entry name" value="CRIB domain"/>
    <property type="match status" value="1"/>
</dbReference>
<evidence type="ECO:0000259" key="8">
    <source>
        <dbReference type="PROSITE" id="PS50108"/>
    </source>
</evidence>
<keyword evidence="3" id="KW-0808">Transferase</keyword>
<feature type="compositionally biased region" description="Basic and acidic residues" evidence="7">
    <location>
        <begin position="125"/>
        <end position="139"/>
    </location>
</feature>
<evidence type="ECO:0000256" key="4">
    <source>
        <dbReference type="ARBA" id="ARBA00022741"/>
    </source>
</evidence>
<accession>A0A444U6G8</accession>
<dbReference type="PROSITE" id="PS50108">
    <property type="entry name" value="CRIB"/>
    <property type="match status" value="1"/>
</dbReference>
<dbReference type="GO" id="GO:0004674">
    <property type="term" value="F:protein serine/threonine kinase activity"/>
    <property type="evidence" value="ECO:0007669"/>
    <property type="project" value="UniProtKB-KW"/>
</dbReference>
<dbReference type="GO" id="GO:0005524">
    <property type="term" value="F:ATP binding"/>
    <property type="evidence" value="ECO:0007669"/>
    <property type="project" value="UniProtKB-KW"/>
</dbReference>
<dbReference type="FunFam" id="3.90.810.10:FF:000002">
    <property type="entry name" value="Non-specific serine/threonine protein kinase"/>
    <property type="match status" value="1"/>
</dbReference>
<dbReference type="InterPro" id="IPR011009">
    <property type="entry name" value="Kinase-like_dom_sf"/>
</dbReference>
<dbReference type="InterPro" id="IPR001245">
    <property type="entry name" value="Ser-Thr/Tyr_kinase_cat_dom"/>
</dbReference>
<name>A0A444U6G8_ACIRT</name>
<keyword evidence="6" id="KW-0067">ATP-binding</keyword>
<dbReference type="CDD" id="cd01093">
    <property type="entry name" value="CRIB_PAK_like"/>
    <property type="match status" value="1"/>
</dbReference>
<dbReference type="InterPro" id="IPR033923">
    <property type="entry name" value="PAK_BD"/>
</dbReference>
<dbReference type="Proteomes" id="UP000289886">
    <property type="component" value="Unassembled WGS sequence"/>
</dbReference>
<dbReference type="Pfam" id="PF00786">
    <property type="entry name" value="PBD"/>
    <property type="match status" value="1"/>
</dbReference>
<evidence type="ECO:0000256" key="5">
    <source>
        <dbReference type="ARBA" id="ARBA00022777"/>
    </source>
</evidence>
<dbReference type="PANTHER" id="PTHR45832">
    <property type="entry name" value="SERINE/THREONINE-PROTEIN KINASE SAMKA-RELATED-RELATED"/>
    <property type="match status" value="1"/>
</dbReference>
<dbReference type="InterPro" id="IPR036936">
    <property type="entry name" value="CRIB_dom_sf"/>
</dbReference>
<evidence type="ECO:0000256" key="6">
    <source>
        <dbReference type="ARBA" id="ARBA00022840"/>
    </source>
</evidence>
<dbReference type="EC" id="2.7.11.1" evidence="1"/>
<gene>
    <name evidence="9" type="ORF">EOD39_7654</name>
</gene>
<feature type="compositionally biased region" description="Polar residues" evidence="7">
    <location>
        <begin position="270"/>
        <end position="279"/>
    </location>
</feature>
<dbReference type="SUPFAM" id="SSF56112">
    <property type="entry name" value="Protein kinase-like (PK-like)"/>
    <property type="match status" value="1"/>
</dbReference>
<evidence type="ECO:0000313" key="9">
    <source>
        <dbReference type="EMBL" id="RXM30738.1"/>
    </source>
</evidence>
<dbReference type="InterPro" id="IPR000095">
    <property type="entry name" value="CRIB_dom"/>
</dbReference>
<dbReference type="Pfam" id="PF07714">
    <property type="entry name" value="PK_Tyr_Ser-Thr"/>
    <property type="match status" value="1"/>
</dbReference>
<proteinExistence type="predicted"/>
<dbReference type="AlphaFoldDB" id="A0A444U6G8"/>
<reference evidence="9 10" key="1">
    <citation type="submission" date="2019-01" db="EMBL/GenBank/DDBJ databases">
        <title>Draft Genome and Complete Hox-Cluster Characterization of the Sterlet Sturgeon (Acipenser ruthenus).</title>
        <authorList>
            <person name="Wei Q."/>
        </authorList>
    </citation>
    <scope>NUCLEOTIDE SEQUENCE [LARGE SCALE GENOMIC DNA]</scope>
    <source>
        <strain evidence="9">WHYD16114868_AA</strain>
        <tissue evidence="9">Blood</tissue>
    </source>
</reference>
<keyword evidence="4" id="KW-0547">Nucleotide-binding</keyword>
<dbReference type="PANTHER" id="PTHR45832:SF8">
    <property type="entry name" value="PROTEIN KINASE DOMAIN-CONTAINING PROTEIN"/>
    <property type="match status" value="1"/>
</dbReference>
<comment type="caution">
    <text evidence="9">The sequence shown here is derived from an EMBL/GenBank/DDBJ whole genome shotgun (WGS) entry which is preliminary data.</text>
</comment>
<evidence type="ECO:0000256" key="2">
    <source>
        <dbReference type="ARBA" id="ARBA00022527"/>
    </source>
</evidence>
<keyword evidence="5 9" id="KW-0418">Kinase</keyword>
<feature type="region of interest" description="Disordered" evidence="7">
    <location>
        <begin position="123"/>
        <end position="153"/>
    </location>
</feature>
<dbReference type="InterPro" id="IPR051931">
    <property type="entry name" value="PAK3-like"/>
</dbReference>
<keyword evidence="2" id="KW-0723">Serine/threonine-protein kinase</keyword>
<evidence type="ECO:0000256" key="3">
    <source>
        <dbReference type="ARBA" id="ARBA00022679"/>
    </source>
</evidence>
<feature type="domain" description="CRIB" evidence="8">
    <location>
        <begin position="12"/>
        <end position="25"/>
    </location>
</feature>
<evidence type="ECO:0000256" key="7">
    <source>
        <dbReference type="SAM" id="MobiDB-lite"/>
    </source>
</evidence>
<organism evidence="9 10">
    <name type="scientific">Acipenser ruthenus</name>
    <name type="common">Sterlet sturgeon</name>
    <dbReference type="NCBI Taxonomy" id="7906"/>
    <lineage>
        <taxon>Eukaryota</taxon>
        <taxon>Metazoa</taxon>
        <taxon>Chordata</taxon>
        <taxon>Craniata</taxon>
        <taxon>Vertebrata</taxon>
        <taxon>Euteleostomi</taxon>
        <taxon>Actinopterygii</taxon>
        <taxon>Chondrostei</taxon>
        <taxon>Acipenseriformes</taxon>
        <taxon>Acipenseridae</taxon>
        <taxon>Acipenser</taxon>
    </lineage>
</organism>
<evidence type="ECO:0000256" key="1">
    <source>
        <dbReference type="ARBA" id="ARBA00012513"/>
    </source>
</evidence>